<keyword evidence="4 8" id="KW-0812">Transmembrane</keyword>
<feature type="transmembrane region" description="Helical" evidence="8">
    <location>
        <begin position="182"/>
        <end position="198"/>
    </location>
</feature>
<evidence type="ECO:0000256" key="7">
    <source>
        <dbReference type="SAM" id="MobiDB-lite"/>
    </source>
</evidence>
<feature type="transmembrane region" description="Helical" evidence="8">
    <location>
        <begin position="336"/>
        <end position="356"/>
    </location>
</feature>
<dbReference type="PANTHER" id="PTHR23514:SF3">
    <property type="entry name" value="BYPASS OF STOP CODON PROTEIN 6"/>
    <property type="match status" value="1"/>
</dbReference>
<keyword evidence="6 8" id="KW-0472">Membrane</keyword>
<feature type="transmembrane region" description="Helical" evidence="8">
    <location>
        <begin position="271"/>
        <end position="287"/>
    </location>
</feature>
<sequence>MSSHTLELAATPSLRTAASTSKTSLDNAIDEREEDEEVADVASYVRTSSLRPVAPDVTGTGSVASLKLPHTHVLTRDRVRRRSELARHPPLDSPPAVEPEAIELPVIKEYGHPYGKGASSGVRPTDISFQNDVVFSSQRDDVEIAPSFPSSLAPSVLIDEDTDSTAPAITAAQKAVQKRKRMINFMLLCFVIFMNGWNDGTTGPLLPRIQSYYGLGFASVSLIFVFNAVGYVAAAVANVYLTDRFGFGKVMLFGSVLQVAAYAMLFPPGPFPLMCVGFTMIGFGLALQNAHCNGYVASSKENVPTKIGYLHASYGCGALISPLIATQFSKQSHWSYHYLISAGLYALNSVLLWVVFRGRRQDEIKREVDDLSPDQDAIQTNKYKQIFTIRAVHVLALFSLIYVGTEVTIGGWSVTYVQEKRNGNSNAGYISSGFFAGLMLGRLLLMWLNKKIGERRALFLYALLAIQLEVTVWVVPSLIENAVAVAFVGLLLGPMYPILMNHTTKILPRWLLTGCMGYIAGIGQAGSAVLPFLTGLLASRFGITSLQPFIVSMMSTMIVIWAFIPRARMVPV</sequence>
<dbReference type="GO" id="GO:0012505">
    <property type="term" value="C:endomembrane system"/>
    <property type="evidence" value="ECO:0007669"/>
    <property type="project" value="UniProtKB-SubCell"/>
</dbReference>
<feature type="region of interest" description="Disordered" evidence="7">
    <location>
        <begin position="1"/>
        <end position="46"/>
    </location>
</feature>
<dbReference type="EMBL" id="KZ857420">
    <property type="protein sequence ID" value="RDX47240.1"/>
    <property type="molecule type" value="Genomic_DNA"/>
</dbReference>
<dbReference type="AlphaFoldDB" id="A0A371D3X9"/>
<keyword evidence="3" id="KW-0813">Transport</keyword>
<organism evidence="10 11">
    <name type="scientific">Lentinus brumalis</name>
    <dbReference type="NCBI Taxonomy" id="2498619"/>
    <lineage>
        <taxon>Eukaryota</taxon>
        <taxon>Fungi</taxon>
        <taxon>Dikarya</taxon>
        <taxon>Basidiomycota</taxon>
        <taxon>Agaricomycotina</taxon>
        <taxon>Agaricomycetes</taxon>
        <taxon>Polyporales</taxon>
        <taxon>Polyporaceae</taxon>
        <taxon>Lentinus</taxon>
    </lineage>
</organism>
<comment type="subcellular location">
    <subcellularLocation>
        <location evidence="1">Endomembrane system</location>
        <topology evidence="1">Multi-pass membrane protein</topology>
    </subcellularLocation>
</comment>
<feature type="transmembrane region" description="Helical" evidence="8">
    <location>
        <begin position="426"/>
        <end position="445"/>
    </location>
</feature>
<evidence type="ECO:0000256" key="4">
    <source>
        <dbReference type="ARBA" id="ARBA00022692"/>
    </source>
</evidence>
<dbReference type="InterPro" id="IPR011701">
    <property type="entry name" value="MFS"/>
</dbReference>
<feature type="transmembrane region" description="Helical" evidence="8">
    <location>
        <begin position="246"/>
        <end position="265"/>
    </location>
</feature>
<feature type="transmembrane region" description="Helical" evidence="8">
    <location>
        <begin position="481"/>
        <end position="499"/>
    </location>
</feature>
<keyword evidence="11" id="KW-1185">Reference proteome</keyword>
<evidence type="ECO:0000259" key="9">
    <source>
        <dbReference type="PROSITE" id="PS50850"/>
    </source>
</evidence>
<evidence type="ECO:0000256" key="1">
    <source>
        <dbReference type="ARBA" id="ARBA00004127"/>
    </source>
</evidence>
<feature type="compositionally biased region" description="Basic and acidic residues" evidence="7">
    <location>
        <begin position="75"/>
        <end position="90"/>
    </location>
</feature>
<dbReference type="Proteomes" id="UP000256964">
    <property type="component" value="Unassembled WGS sequence"/>
</dbReference>
<dbReference type="GO" id="GO:0016020">
    <property type="term" value="C:membrane"/>
    <property type="evidence" value="ECO:0007669"/>
    <property type="project" value="TreeGrafter"/>
</dbReference>
<reference evidence="10 11" key="1">
    <citation type="journal article" date="2018" name="Biotechnol. Biofuels">
        <title>Integrative visual omics of the white-rot fungus Polyporus brumalis exposes the biotechnological potential of its oxidative enzymes for delignifying raw plant biomass.</title>
        <authorList>
            <person name="Miyauchi S."/>
            <person name="Rancon A."/>
            <person name="Drula E."/>
            <person name="Hage H."/>
            <person name="Chaduli D."/>
            <person name="Favel A."/>
            <person name="Grisel S."/>
            <person name="Henrissat B."/>
            <person name="Herpoel-Gimbert I."/>
            <person name="Ruiz-Duenas F.J."/>
            <person name="Chevret D."/>
            <person name="Hainaut M."/>
            <person name="Lin J."/>
            <person name="Wang M."/>
            <person name="Pangilinan J."/>
            <person name="Lipzen A."/>
            <person name="Lesage-Meessen L."/>
            <person name="Navarro D."/>
            <person name="Riley R."/>
            <person name="Grigoriev I.V."/>
            <person name="Zhou S."/>
            <person name="Raouche S."/>
            <person name="Rosso M.N."/>
        </authorList>
    </citation>
    <scope>NUCLEOTIDE SEQUENCE [LARGE SCALE GENOMIC DNA]</scope>
    <source>
        <strain evidence="10 11">BRFM 1820</strain>
    </source>
</reference>
<dbReference type="SUPFAM" id="SSF103473">
    <property type="entry name" value="MFS general substrate transporter"/>
    <property type="match status" value="1"/>
</dbReference>
<dbReference type="InterPro" id="IPR036259">
    <property type="entry name" value="MFS_trans_sf"/>
</dbReference>
<evidence type="ECO:0000256" key="6">
    <source>
        <dbReference type="ARBA" id="ARBA00023136"/>
    </source>
</evidence>
<gene>
    <name evidence="10" type="ORF">OH76DRAFT_1406128</name>
</gene>
<feature type="domain" description="Major facilitator superfamily (MFS) profile" evidence="9">
    <location>
        <begin position="184"/>
        <end position="568"/>
    </location>
</feature>
<dbReference type="FunFam" id="1.20.1250.20:FF:000286">
    <property type="entry name" value="MFS efflux transporter"/>
    <property type="match status" value="1"/>
</dbReference>
<dbReference type="STRING" id="139420.A0A371D3X9"/>
<dbReference type="Gene3D" id="1.20.1250.20">
    <property type="entry name" value="MFS general substrate transporter like domains"/>
    <property type="match status" value="2"/>
</dbReference>
<dbReference type="InterPro" id="IPR051788">
    <property type="entry name" value="MFS_Transporter"/>
</dbReference>
<comment type="similarity">
    <text evidence="2">Belongs to the major facilitator superfamily.</text>
</comment>
<evidence type="ECO:0000256" key="8">
    <source>
        <dbReference type="SAM" id="Phobius"/>
    </source>
</evidence>
<feature type="transmembrane region" description="Helical" evidence="8">
    <location>
        <begin position="210"/>
        <end position="234"/>
    </location>
</feature>
<dbReference type="PANTHER" id="PTHR23514">
    <property type="entry name" value="BYPASS OF STOP CODON PROTEIN 6"/>
    <property type="match status" value="1"/>
</dbReference>
<feature type="transmembrane region" description="Helical" evidence="8">
    <location>
        <begin position="545"/>
        <end position="564"/>
    </location>
</feature>
<dbReference type="GO" id="GO:0022857">
    <property type="term" value="F:transmembrane transporter activity"/>
    <property type="evidence" value="ECO:0007669"/>
    <property type="project" value="InterPro"/>
</dbReference>
<evidence type="ECO:0000256" key="5">
    <source>
        <dbReference type="ARBA" id="ARBA00022989"/>
    </source>
</evidence>
<feature type="transmembrane region" description="Helical" evidence="8">
    <location>
        <begin position="457"/>
        <end position="475"/>
    </location>
</feature>
<feature type="compositionally biased region" description="Polar residues" evidence="7">
    <location>
        <begin position="13"/>
        <end position="26"/>
    </location>
</feature>
<dbReference type="OrthoDB" id="413079at2759"/>
<evidence type="ECO:0000313" key="11">
    <source>
        <dbReference type="Proteomes" id="UP000256964"/>
    </source>
</evidence>
<feature type="transmembrane region" description="Helical" evidence="8">
    <location>
        <begin position="391"/>
        <end position="414"/>
    </location>
</feature>
<evidence type="ECO:0000256" key="3">
    <source>
        <dbReference type="ARBA" id="ARBA00022448"/>
    </source>
</evidence>
<dbReference type="PROSITE" id="PS50850">
    <property type="entry name" value="MFS"/>
    <property type="match status" value="1"/>
</dbReference>
<proteinExistence type="inferred from homology"/>
<feature type="transmembrane region" description="Helical" evidence="8">
    <location>
        <begin position="511"/>
        <end position="533"/>
    </location>
</feature>
<protein>
    <submittedName>
        <fullName evidence="10">MFS general substrate transporter</fullName>
    </submittedName>
</protein>
<dbReference type="InterPro" id="IPR020846">
    <property type="entry name" value="MFS_dom"/>
</dbReference>
<feature type="transmembrane region" description="Helical" evidence="8">
    <location>
        <begin position="307"/>
        <end position="324"/>
    </location>
</feature>
<accession>A0A371D3X9</accession>
<feature type="region of interest" description="Disordered" evidence="7">
    <location>
        <begin position="75"/>
        <end position="97"/>
    </location>
</feature>
<keyword evidence="5 8" id="KW-1133">Transmembrane helix</keyword>
<dbReference type="Pfam" id="PF07690">
    <property type="entry name" value="MFS_1"/>
    <property type="match status" value="1"/>
</dbReference>
<name>A0A371D3X9_9APHY</name>
<evidence type="ECO:0000313" key="10">
    <source>
        <dbReference type="EMBL" id="RDX47240.1"/>
    </source>
</evidence>
<evidence type="ECO:0000256" key="2">
    <source>
        <dbReference type="ARBA" id="ARBA00008335"/>
    </source>
</evidence>